<accession>A0AAU9CWT7</accession>
<dbReference type="AlphaFoldDB" id="A0AAU9CWT7"/>
<protein>
    <recommendedName>
        <fullName evidence="1">DUF7716 domain-containing protein</fullName>
    </recommendedName>
</protein>
<evidence type="ECO:0000259" key="1">
    <source>
        <dbReference type="Pfam" id="PF24832"/>
    </source>
</evidence>
<evidence type="ECO:0000313" key="2">
    <source>
        <dbReference type="EMBL" id="BDR55753.1"/>
    </source>
</evidence>
<dbReference type="Proteomes" id="UP001321804">
    <property type="component" value="Chromosome"/>
</dbReference>
<sequence>MFAKGNLYSINDIISYMKDSNKRDDNFSLYGESDEDLQSNNSYYVDEYPSVDDNGKEVYPPLILQKKLYYLYSGEQFADVVDSVLDQKDSASLDDFIKALNYYAEYDDFLEL</sequence>
<proteinExistence type="predicted"/>
<dbReference type="RefSeq" id="WP_317697300.1">
    <property type="nucleotide sequence ID" value="NZ_AP026801.1"/>
</dbReference>
<organism evidence="2 3">
    <name type="scientific">Xylocopilactobacillus apis</name>
    <dbReference type="NCBI Taxonomy" id="2932183"/>
    <lineage>
        <taxon>Bacteria</taxon>
        <taxon>Bacillati</taxon>
        <taxon>Bacillota</taxon>
        <taxon>Bacilli</taxon>
        <taxon>Lactobacillales</taxon>
        <taxon>Lactobacillaceae</taxon>
        <taxon>Xylocopilactobacillus</taxon>
    </lineage>
</organism>
<dbReference type="InterPro" id="IPR056133">
    <property type="entry name" value="DUF7716"/>
</dbReference>
<reference evidence="2 3" key="1">
    <citation type="journal article" date="2023" name="Microbiol. Spectr.">
        <title>Symbiosis of Carpenter Bees with Uncharacterized Lactic Acid Bacteria Showing NAD Auxotrophy.</title>
        <authorList>
            <person name="Kawasaki S."/>
            <person name="Ozawa K."/>
            <person name="Mori T."/>
            <person name="Yamamoto A."/>
            <person name="Ito M."/>
            <person name="Ohkuma M."/>
            <person name="Sakamoto M."/>
            <person name="Matsutani M."/>
        </authorList>
    </citation>
    <scope>NUCLEOTIDE SEQUENCE [LARGE SCALE GENOMIC DNA]</scope>
    <source>
        <strain evidence="2 3">KimC2</strain>
    </source>
</reference>
<name>A0AAU9CWT7_9LACO</name>
<evidence type="ECO:0000313" key="3">
    <source>
        <dbReference type="Proteomes" id="UP001321804"/>
    </source>
</evidence>
<feature type="domain" description="DUF7716" evidence="1">
    <location>
        <begin position="15"/>
        <end position="111"/>
    </location>
</feature>
<keyword evidence="3" id="KW-1185">Reference proteome</keyword>
<dbReference type="KEGG" id="xak:KIMC2_03150"/>
<dbReference type="Pfam" id="PF24832">
    <property type="entry name" value="DUF7716"/>
    <property type="match status" value="1"/>
</dbReference>
<dbReference type="EMBL" id="AP026801">
    <property type="protein sequence ID" value="BDR55753.1"/>
    <property type="molecule type" value="Genomic_DNA"/>
</dbReference>
<gene>
    <name evidence="2" type="ORF">KIMC2_03150</name>
</gene>